<feature type="domain" description="FAD-binding PCMH-type" evidence="4">
    <location>
        <begin position="116"/>
        <end position="303"/>
    </location>
</feature>
<keyword evidence="3" id="KW-0732">Signal</keyword>
<evidence type="ECO:0000313" key="6">
    <source>
        <dbReference type="Proteomes" id="UP001302126"/>
    </source>
</evidence>
<dbReference type="GO" id="GO:0016491">
    <property type="term" value="F:oxidoreductase activity"/>
    <property type="evidence" value="ECO:0007669"/>
    <property type="project" value="UniProtKB-KW"/>
</dbReference>
<dbReference type="InterPro" id="IPR050432">
    <property type="entry name" value="FAD-linked_Oxidoreductases_BP"/>
</dbReference>
<reference evidence="5" key="1">
    <citation type="journal article" date="2023" name="Mol. Phylogenet. Evol.">
        <title>Genome-scale phylogeny and comparative genomics of the fungal order Sordariales.</title>
        <authorList>
            <person name="Hensen N."/>
            <person name="Bonometti L."/>
            <person name="Westerberg I."/>
            <person name="Brannstrom I.O."/>
            <person name="Guillou S."/>
            <person name="Cros-Aarteil S."/>
            <person name="Calhoun S."/>
            <person name="Haridas S."/>
            <person name="Kuo A."/>
            <person name="Mondo S."/>
            <person name="Pangilinan J."/>
            <person name="Riley R."/>
            <person name="LaButti K."/>
            <person name="Andreopoulos B."/>
            <person name="Lipzen A."/>
            <person name="Chen C."/>
            <person name="Yan M."/>
            <person name="Daum C."/>
            <person name="Ng V."/>
            <person name="Clum A."/>
            <person name="Steindorff A."/>
            <person name="Ohm R.A."/>
            <person name="Martin F."/>
            <person name="Silar P."/>
            <person name="Natvig D.O."/>
            <person name="Lalanne C."/>
            <person name="Gautier V."/>
            <person name="Ament-Velasquez S.L."/>
            <person name="Kruys A."/>
            <person name="Hutchinson M.I."/>
            <person name="Powell A.J."/>
            <person name="Barry K."/>
            <person name="Miller A.N."/>
            <person name="Grigoriev I.V."/>
            <person name="Debuchy R."/>
            <person name="Gladieux P."/>
            <person name="Hiltunen Thoren M."/>
            <person name="Johannesson H."/>
        </authorList>
    </citation>
    <scope>NUCLEOTIDE SEQUENCE</scope>
    <source>
        <strain evidence="5">PSN309</strain>
    </source>
</reference>
<protein>
    <submittedName>
        <fullName evidence="5">Tetrahydrocannabinolic acid synthase</fullName>
    </submittedName>
</protein>
<keyword evidence="2" id="KW-0560">Oxidoreductase</keyword>
<dbReference type="EMBL" id="MU864410">
    <property type="protein sequence ID" value="KAK4187062.1"/>
    <property type="molecule type" value="Genomic_DNA"/>
</dbReference>
<dbReference type="InterPro" id="IPR036318">
    <property type="entry name" value="FAD-bd_PCMH-like_sf"/>
</dbReference>
<evidence type="ECO:0000259" key="4">
    <source>
        <dbReference type="PROSITE" id="PS51387"/>
    </source>
</evidence>
<dbReference type="InterPro" id="IPR016169">
    <property type="entry name" value="FAD-bd_PCMH_sub2"/>
</dbReference>
<evidence type="ECO:0000313" key="5">
    <source>
        <dbReference type="EMBL" id="KAK4187062.1"/>
    </source>
</evidence>
<comment type="similarity">
    <text evidence="1">Belongs to the oxygen-dependent FAD-linked oxidoreductase family.</text>
</comment>
<evidence type="ECO:0000256" key="3">
    <source>
        <dbReference type="SAM" id="SignalP"/>
    </source>
</evidence>
<dbReference type="SUPFAM" id="SSF56176">
    <property type="entry name" value="FAD-binding/transporter-associated domain-like"/>
    <property type="match status" value="1"/>
</dbReference>
<proteinExistence type="inferred from homology"/>
<comment type="caution">
    <text evidence="5">The sequence shown here is derived from an EMBL/GenBank/DDBJ whole genome shotgun (WGS) entry which is preliminary data.</text>
</comment>
<dbReference type="GO" id="GO:0071949">
    <property type="term" value="F:FAD binding"/>
    <property type="evidence" value="ECO:0007669"/>
    <property type="project" value="InterPro"/>
</dbReference>
<dbReference type="InterPro" id="IPR006094">
    <property type="entry name" value="Oxid_FAD_bind_N"/>
</dbReference>
<organism evidence="5 6">
    <name type="scientific">Podospora australis</name>
    <dbReference type="NCBI Taxonomy" id="1536484"/>
    <lineage>
        <taxon>Eukaryota</taxon>
        <taxon>Fungi</taxon>
        <taxon>Dikarya</taxon>
        <taxon>Ascomycota</taxon>
        <taxon>Pezizomycotina</taxon>
        <taxon>Sordariomycetes</taxon>
        <taxon>Sordariomycetidae</taxon>
        <taxon>Sordariales</taxon>
        <taxon>Podosporaceae</taxon>
        <taxon>Podospora</taxon>
    </lineage>
</organism>
<keyword evidence="6" id="KW-1185">Reference proteome</keyword>
<dbReference type="AlphaFoldDB" id="A0AAN6WVM1"/>
<gene>
    <name evidence="5" type="ORF">QBC35DRAFT_553002</name>
</gene>
<feature type="chain" id="PRO_5043028988" evidence="3">
    <location>
        <begin position="20"/>
        <end position="590"/>
    </location>
</feature>
<evidence type="ECO:0000256" key="1">
    <source>
        <dbReference type="ARBA" id="ARBA00005466"/>
    </source>
</evidence>
<dbReference type="Pfam" id="PF08031">
    <property type="entry name" value="BBE"/>
    <property type="match status" value="1"/>
</dbReference>
<dbReference type="Gene3D" id="3.30.465.10">
    <property type="match status" value="2"/>
</dbReference>
<dbReference type="PANTHER" id="PTHR13878">
    <property type="entry name" value="GULONOLACTONE OXIDASE"/>
    <property type="match status" value="1"/>
</dbReference>
<sequence>MASLLHLLWLFPFTATCTSIPRNDPVAAVPLCKSVPGADGWPSLDTWAAFNQSIDGRLLQPTPPGAVCHPDQPSYDASQCSSVQTAWFTEALHSGDPVSVMWNNWNNDTCLPDPRLSCSPTGYAVYVVNATTPQHVKAGVDFARKHHIRLIVKNSGHDYIGRSSGPNSLSIWVHHMKEMKVHETEFRPSECDITIPGHAITAGAGTQMQEAYRATALLNRTVVGGNGRTVALGGYITGGGHSILAPHYGMAADQVLEVELVTPTGEILTANECQNSDFFWAMRGGGGSTFGVLTSITLQTIPSPRVSSVNFRFSTLSSNAFSFDAVAYFLSQLPILEQAGVSGYPIVFKSAATVTNGVQAFYTGIAGILIMLNTPTKQTILDHINPIFTHINQTWPGAFEFYTDIEEFASFGAWYEKHYDPSPVGYSMVLGSRLLDTQALSSNITATKLAFEKFAAGGQANPYIVSGKGVWTAKPRGGSTAVSPAWRRTVVHATASVSFPAQDLSARTAATEKTRGFAAALRELSPNMGAYVNEVGADRYEPDWQQTFWGENYARLLQIKRTVDPDDVLWCAPCVGNERWHEVGDQLCRV</sequence>
<name>A0AAN6WVM1_9PEZI</name>
<dbReference type="PANTHER" id="PTHR13878:SF91">
    <property type="entry name" value="FAD BINDING DOMAIN PROTEIN (AFU_ORTHOLOGUE AFUA_6G12070)-RELATED"/>
    <property type="match status" value="1"/>
</dbReference>
<dbReference type="InterPro" id="IPR016166">
    <property type="entry name" value="FAD-bd_PCMH"/>
</dbReference>
<dbReference type="Proteomes" id="UP001302126">
    <property type="component" value="Unassembled WGS sequence"/>
</dbReference>
<accession>A0AAN6WVM1</accession>
<dbReference type="PROSITE" id="PS51387">
    <property type="entry name" value="FAD_PCMH"/>
    <property type="match status" value="1"/>
</dbReference>
<dbReference type="InterPro" id="IPR012951">
    <property type="entry name" value="BBE"/>
</dbReference>
<reference evidence="5" key="2">
    <citation type="submission" date="2023-05" db="EMBL/GenBank/DDBJ databases">
        <authorList>
            <consortium name="Lawrence Berkeley National Laboratory"/>
            <person name="Steindorff A."/>
            <person name="Hensen N."/>
            <person name="Bonometti L."/>
            <person name="Westerberg I."/>
            <person name="Brannstrom I.O."/>
            <person name="Guillou S."/>
            <person name="Cros-Aarteil S."/>
            <person name="Calhoun S."/>
            <person name="Haridas S."/>
            <person name="Kuo A."/>
            <person name="Mondo S."/>
            <person name="Pangilinan J."/>
            <person name="Riley R."/>
            <person name="Labutti K."/>
            <person name="Andreopoulos B."/>
            <person name="Lipzen A."/>
            <person name="Chen C."/>
            <person name="Yanf M."/>
            <person name="Daum C."/>
            <person name="Ng V."/>
            <person name="Clum A."/>
            <person name="Ohm R."/>
            <person name="Martin F."/>
            <person name="Silar P."/>
            <person name="Natvig D."/>
            <person name="Lalanne C."/>
            <person name="Gautier V."/>
            <person name="Ament-Velasquez S.L."/>
            <person name="Kruys A."/>
            <person name="Hutchinson M.I."/>
            <person name="Powell A.J."/>
            <person name="Barry K."/>
            <person name="Miller A.N."/>
            <person name="Grigoriev I.V."/>
            <person name="Debuchy R."/>
            <person name="Gladieux P."/>
            <person name="Thoren M.H."/>
            <person name="Johannesson H."/>
        </authorList>
    </citation>
    <scope>NUCLEOTIDE SEQUENCE</scope>
    <source>
        <strain evidence="5">PSN309</strain>
    </source>
</reference>
<feature type="signal peptide" evidence="3">
    <location>
        <begin position="1"/>
        <end position="19"/>
    </location>
</feature>
<dbReference type="Pfam" id="PF01565">
    <property type="entry name" value="FAD_binding_4"/>
    <property type="match status" value="1"/>
</dbReference>
<evidence type="ECO:0000256" key="2">
    <source>
        <dbReference type="ARBA" id="ARBA00023002"/>
    </source>
</evidence>